<keyword evidence="1" id="KW-0472">Membrane</keyword>
<evidence type="ECO:0000256" key="1">
    <source>
        <dbReference type="SAM" id="Phobius"/>
    </source>
</evidence>
<feature type="transmembrane region" description="Helical" evidence="1">
    <location>
        <begin position="58"/>
        <end position="77"/>
    </location>
</feature>
<keyword evidence="4" id="KW-1185">Reference proteome</keyword>
<dbReference type="InParanoid" id="A0A165EGY5"/>
<keyword evidence="1" id="KW-1133">Transmembrane helix</keyword>
<proteinExistence type="predicted"/>
<feature type="transmembrane region" description="Helical" evidence="1">
    <location>
        <begin position="122"/>
        <end position="142"/>
    </location>
</feature>
<keyword evidence="1" id="KW-0812">Transmembrane</keyword>
<protein>
    <recommendedName>
        <fullName evidence="2">DUF6533 domain-containing protein</fullName>
    </recommendedName>
</protein>
<reference evidence="3 4" key="1">
    <citation type="journal article" date="2016" name="Mol. Biol. Evol.">
        <title>Comparative Genomics of Early-Diverging Mushroom-Forming Fungi Provides Insights into the Origins of Lignocellulose Decay Capabilities.</title>
        <authorList>
            <person name="Nagy L.G."/>
            <person name="Riley R."/>
            <person name="Tritt A."/>
            <person name="Adam C."/>
            <person name="Daum C."/>
            <person name="Floudas D."/>
            <person name="Sun H."/>
            <person name="Yadav J.S."/>
            <person name="Pangilinan J."/>
            <person name="Larsson K.H."/>
            <person name="Matsuura K."/>
            <person name="Barry K."/>
            <person name="Labutti K."/>
            <person name="Kuo R."/>
            <person name="Ohm R.A."/>
            <person name="Bhattacharya S.S."/>
            <person name="Shirouzu T."/>
            <person name="Yoshinaga Y."/>
            <person name="Martin F.M."/>
            <person name="Grigoriev I.V."/>
            <person name="Hibbett D.S."/>
        </authorList>
    </citation>
    <scope>NUCLEOTIDE SEQUENCE [LARGE SCALE GENOMIC DNA]</scope>
    <source>
        <strain evidence="3 4">93-53</strain>
    </source>
</reference>
<dbReference type="GeneID" id="63825835"/>
<evidence type="ECO:0000313" key="4">
    <source>
        <dbReference type="Proteomes" id="UP000076871"/>
    </source>
</evidence>
<evidence type="ECO:0000313" key="3">
    <source>
        <dbReference type="EMBL" id="KZT07031.1"/>
    </source>
</evidence>
<gene>
    <name evidence="3" type="ORF">LAESUDRAFT_725365</name>
</gene>
<organism evidence="3 4">
    <name type="scientific">Laetiporus sulphureus 93-53</name>
    <dbReference type="NCBI Taxonomy" id="1314785"/>
    <lineage>
        <taxon>Eukaryota</taxon>
        <taxon>Fungi</taxon>
        <taxon>Dikarya</taxon>
        <taxon>Basidiomycota</taxon>
        <taxon>Agaricomycotina</taxon>
        <taxon>Agaricomycetes</taxon>
        <taxon>Polyporales</taxon>
        <taxon>Laetiporus</taxon>
    </lineage>
</organism>
<evidence type="ECO:0000259" key="2">
    <source>
        <dbReference type="Pfam" id="PF20151"/>
    </source>
</evidence>
<name>A0A165EGY5_9APHY</name>
<feature type="transmembrane region" description="Helical" evidence="1">
    <location>
        <begin position="148"/>
        <end position="168"/>
    </location>
</feature>
<dbReference type="Pfam" id="PF20151">
    <property type="entry name" value="DUF6533"/>
    <property type="match status" value="1"/>
</dbReference>
<dbReference type="OrthoDB" id="2795234at2759"/>
<sequence length="317" mass="35249">MTPEETALEYLQVYLVFENYFFFSVTVLCCYDYILTLDREIKYIWKADLSLATSLYYAFRYAALFNTIMVLLTRIAWPSWQSISTCGIVLRVQMVLDIIVLVSATIFAALRVYAIFSCNKWMFGLVLLSGMINPVISIYIFVITSPDLFAVTGFQACIFSIVGSLPSYETWMIAARAASLVSDGLVLTLTCMKTVRKTDFKLGFIKSSPGSSLQDILLRDTTLCFAFLCVVNVIGIATGRLTEFIDIWQTWTAILTSVLLSRLALDLREASAAALESEGTFSQAPQDLAFAHEEEIADSEGSVGELDNVMAESSSFV</sequence>
<feature type="transmembrane region" description="Helical" evidence="1">
    <location>
        <begin position="89"/>
        <end position="110"/>
    </location>
</feature>
<dbReference type="AlphaFoldDB" id="A0A165EGY5"/>
<dbReference type="EMBL" id="KV427621">
    <property type="protein sequence ID" value="KZT07031.1"/>
    <property type="molecule type" value="Genomic_DNA"/>
</dbReference>
<dbReference type="InterPro" id="IPR045340">
    <property type="entry name" value="DUF6533"/>
</dbReference>
<feature type="transmembrane region" description="Helical" evidence="1">
    <location>
        <begin position="20"/>
        <end position="37"/>
    </location>
</feature>
<feature type="domain" description="DUF6533" evidence="2">
    <location>
        <begin position="20"/>
        <end position="65"/>
    </location>
</feature>
<dbReference type="RefSeq" id="XP_040764771.1">
    <property type="nucleotide sequence ID" value="XM_040908806.1"/>
</dbReference>
<accession>A0A165EGY5</accession>
<dbReference type="Proteomes" id="UP000076871">
    <property type="component" value="Unassembled WGS sequence"/>
</dbReference>